<dbReference type="OrthoDB" id="9804995at2"/>
<organism evidence="4 5">
    <name type="scientific">Brumimicrobium oceani</name>
    <dbReference type="NCBI Taxonomy" id="2100725"/>
    <lineage>
        <taxon>Bacteria</taxon>
        <taxon>Pseudomonadati</taxon>
        <taxon>Bacteroidota</taxon>
        <taxon>Flavobacteriia</taxon>
        <taxon>Flavobacteriales</taxon>
        <taxon>Crocinitomicaceae</taxon>
        <taxon>Brumimicrobium</taxon>
    </lineage>
</organism>
<sequence>MVKYLLLIFGLVSFPLFGQISQTLKGSVVDSESQYPLIGAKLTLISSDSSIIMRNMTDLDGLYNFQEVPIGKYELIASYNSYLNSYTTVTVNSGRESIVNIKLNEDVVTTEEVNIIGRKVGQVNNEMATISARQFSVEETNRYAGSRGDPARMASNFAGVQGADDSRNDIVVRGNSPIGILWKVEGIDLPNPNHFATSGSTGGPVAILNNKILANSDFFISAFPADYGNSISAVFDLRLRNGNTDKHEFTGQFGFLGTEVLAEGPINRDKRSSYLVMGRYSTLSIFQSMNIRIGTDAVPAYGDGAFKLSFPLKKGGHIGIFGIGGASDIAIKISDQKEISEEAFGEGDRDQYFGTAMGVLGLSYKKPVSRNTFFKATIAQSYDQQKSRHDFLERSIDTSIVGGEEQYEIRTDSIYQLMGYKFKTYKTALYASINHKINNRNLIRAGINVDGYYIVNNDSVLDVTKSFFETRHDYEGFSTLIQPFVQYKWKINERMDFTAGVHSQYFSLSDSWSYAEPRLGWQWRLQNGQQFSAGAGLHSQMQPTYQYTYQQVNTEGEMRRLNEDMDFTKSFHSAVGYQKNFKSNLTLKSEVYYQHLYNIPVNTYASSFSLINQGSGFQRFFPDELVNEGTGTNYGVEVSVQKYFNKSFFFLATGSLFESKYKGSDGIERNTDFNGNYAVNFLAGKEFKINDRNMISAGFKVTAAGGRRYGYVDIAKTEINSELVFKDSLFNTRQFKDYFRLDLKVTYVLNTEKLTHEIGLDLVNILNTENILALSYAPNLADPTQDPIAQRYQLGFLPIFYYKVDFSFSKGPRGGSSR</sequence>
<accession>A0A2U2XB90</accession>
<comment type="subcellular location">
    <subcellularLocation>
        <location evidence="1">Cell outer membrane</location>
    </subcellularLocation>
</comment>
<dbReference type="RefSeq" id="WP_109359934.1">
    <property type="nucleotide sequence ID" value="NZ_QFRJ01000009.1"/>
</dbReference>
<dbReference type="Gene3D" id="2.60.40.1120">
    <property type="entry name" value="Carboxypeptidase-like, regulatory domain"/>
    <property type="match status" value="1"/>
</dbReference>
<evidence type="ECO:0000256" key="2">
    <source>
        <dbReference type="ARBA" id="ARBA00023136"/>
    </source>
</evidence>
<evidence type="ECO:0000313" key="5">
    <source>
        <dbReference type="Proteomes" id="UP000245370"/>
    </source>
</evidence>
<dbReference type="EMBL" id="QFRJ01000009">
    <property type="protein sequence ID" value="PWH84971.1"/>
    <property type="molecule type" value="Genomic_DNA"/>
</dbReference>
<gene>
    <name evidence="4" type="ORF">DIT68_11395</name>
</gene>
<dbReference type="GO" id="GO:0009279">
    <property type="term" value="C:cell outer membrane"/>
    <property type="evidence" value="ECO:0007669"/>
    <property type="project" value="UniProtKB-SubCell"/>
</dbReference>
<evidence type="ECO:0000313" key="4">
    <source>
        <dbReference type="EMBL" id="PWH84971.1"/>
    </source>
</evidence>
<keyword evidence="5" id="KW-1185">Reference proteome</keyword>
<evidence type="ECO:0000256" key="3">
    <source>
        <dbReference type="ARBA" id="ARBA00023237"/>
    </source>
</evidence>
<evidence type="ECO:0008006" key="6">
    <source>
        <dbReference type="Google" id="ProtNLM"/>
    </source>
</evidence>
<dbReference type="SUPFAM" id="SSF49464">
    <property type="entry name" value="Carboxypeptidase regulatory domain-like"/>
    <property type="match status" value="1"/>
</dbReference>
<dbReference type="AlphaFoldDB" id="A0A2U2XB90"/>
<dbReference type="Pfam" id="PF13620">
    <property type="entry name" value="CarboxypepD_reg"/>
    <property type="match status" value="1"/>
</dbReference>
<comment type="caution">
    <text evidence="4">The sequence shown here is derived from an EMBL/GenBank/DDBJ whole genome shotgun (WGS) entry which is preliminary data.</text>
</comment>
<name>A0A2U2XB90_9FLAO</name>
<dbReference type="Proteomes" id="UP000245370">
    <property type="component" value="Unassembled WGS sequence"/>
</dbReference>
<dbReference type="Gene3D" id="2.40.170.20">
    <property type="entry name" value="TonB-dependent receptor, beta-barrel domain"/>
    <property type="match status" value="1"/>
</dbReference>
<keyword evidence="2" id="KW-0472">Membrane</keyword>
<dbReference type="InterPro" id="IPR008969">
    <property type="entry name" value="CarboxyPept-like_regulatory"/>
</dbReference>
<dbReference type="SUPFAM" id="SSF56935">
    <property type="entry name" value="Porins"/>
    <property type="match status" value="1"/>
</dbReference>
<reference evidence="4 5" key="1">
    <citation type="submission" date="2018-05" db="EMBL/GenBank/DDBJ databases">
        <title>Brumimicrobium oceani sp. nov., isolated from coastal sediment.</title>
        <authorList>
            <person name="Kou Y."/>
        </authorList>
    </citation>
    <scope>NUCLEOTIDE SEQUENCE [LARGE SCALE GENOMIC DNA]</scope>
    <source>
        <strain evidence="4 5">C305</strain>
    </source>
</reference>
<keyword evidence="3" id="KW-0998">Cell outer membrane</keyword>
<reference evidence="4 5" key="2">
    <citation type="submission" date="2018-05" db="EMBL/GenBank/DDBJ databases">
        <authorList>
            <person name="Lanie J.A."/>
            <person name="Ng W.-L."/>
            <person name="Kazmierczak K.M."/>
            <person name="Andrzejewski T.M."/>
            <person name="Davidsen T.M."/>
            <person name="Wayne K.J."/>
            <person name="Tettelin H."/>
            <person name="Glass J.I."/>
            <person name="Rusch D."/>
            <person name="Podicherti R."/>
            <person name="Tsui H.-C.T."/>
            <person name="Winkler M.E."/>
        </authorList>
    </citation>
    <scope>NUCLEOTIDE SEQUENCE [LARGE SCALE GENOMIC DNA]</scope>
    <source>
        <strain evidence="4 5">C305</strain>
    </source>
</reference>
<dbReference type="InterPro" id="IPR036942">
    <property type="entry name" value="Beta-barrel_TonB_sf"/>
</dbReference>
<protein>
    <recommendedName>
        <fullName evidence="6">TonB-dependent receptor</fullName>
    </recommendedName>
</protein>
<evidence type="ECO:0000256" key="1">
    <source>
        <dbReference type="ARBA" id="ARBA00004442"/>
    </source>
</evidence>
<proteinExistence type="predicted"/>